<feature type="coiled-coil region" evidence="1">
    <location>
        <begin position="449"/>
        <end position="476"/>
    </location>
</feature>
<evidence type="ECO:0000313" key="3">
    <source>
        <dbReference type="EMBL" id="KAF8409832.1"/>
    </source>
</evidence>
<keyword evidence="1" id="KW-0175">Coiled coil</keyword>
<dbReference type="OrthoDB" id="1301563at2759"/>
<feature type="coiled-coil region" evidence="1">
    <location>
        <begin position="277"/>
        <end position="337"/>
    </location>
</feature>
<keyword evidence="4" id="KW-1185">Reference proteome</keyword>
<protein>
    <recommendedName>
        <fullName evidence="5">UVR domain-containing protein</fullName>
    </recommendedName>
</protein>
<evidence type="ECO:0000313" key="4">
    <source>
        <dbReference type="Proteomes" id="UP000655225"/>
    </source>
</evidence>
<gene>
    <name evidence="3" type="ORF">HHK36_002350</name>
</gene>
<name>A0A835DRG2_TETSI</name>
<organism evidence="3 4">
    <name type="scientific">Tetracentron sinense</name>
    <name type="common">Spur-leaf</name>
    <dbReference type="NCBI Taxonomy" id="13715"/>
    <lineage>
        <taxon>Eukaryota</taxon>
        <taxon>Viridiplantae</taxon>
        <taxon>Streptophyta</taxon>
        <taxon>Embryophyta</taxon>
        <taxon>Tracheophyta</taxon>
        <taxon>Spermatophyta</taxon>
        <taxon>Magnoliopsida</taxon>
        <taxon>Trochodendrales</taxon>
        <taxon>Trochodendraceae</taxon>
        <taxon>Tetracentron</taxon>
    </lineage>
</organism>
<feature type="compositionally biased region" description="Polar residues" evidence="2">
    <location>
        <begin position="159"/>
        <end position="168"/>
    </location>
</feature>
<sequence>MASVEEKEEMDSLFEGMVLFNPSQISDDDHHPTPPSPPTKSASPSPPLDENLFSDLTLVAPIQTLDLQLQSVPSPTTTTREIPSFSRQISRKKKRAGLRIGYGRDAPLPDDEPPLHHSDANPQPLRLESPLPLSAVRIEGASESKLLGDTSVPVEEEASSLTPDTNSRTICPVSLRELANPPTMTAKSGILNSDLKGNDSSTTSVSNDALRDDDLALGPEPSVSPKDPEAEEEEQEADRLTEENLEHIWARISEKLDHIRELAASVSGMRKDSARMRRKATENVNLTSIRYKKLEKELEGACEDEDFEKAERVSESLAAAEKEKESFVNALKDAEAECDAFDLKMQEVFELQIAAEEEGVSLLERFAKDATNTADLVLKNAEVLSSKEMDEWLSSSEALELKKMELEIESHLINDTRLGLNDSIEHSIEDDRREKELLCKKQFVLTEELEKLLALVREKEAEIAENDSNIQAIEKRISDVVFGLHDVQSSINTKYDNVQLALSRMESVSEALSTKKKEVEDFLSQEELRVVKLRELASVSADEAKACQELVGLRKSLALSILKSREDKVRLAKTEERIMEDFQMLRQDVSDARASLQELSSTKSSIHQEIASSKQRIFFIDKRGPELEAEKKVAAAARNFKEAARIAAEAKVLSVEKEGIQTKMEVAILELGKIEEEIKNTVSRLHEIEGLIFSKEKEAALARCERQRLIAAAAMAERSAALELGELEEASVLLAEAEAADSEAKQLQQAYNFKEDEFGNLPKHFISLEIIINLEGKQLAEMAASVYLSASS</sequence>
<evidence type="ECO:0000256" key="1">
    <source>
        <dbReference type="SAM" id="Coils"/>
    </source>
</evidence>
<feature type="region of interest" description="Disordered" evidence="2">
    <location>
        <begin position="147"/>
        <end position="168"/>
    </location>
</feature>
<feature type="region of interest" description="Disordered" evidence="2">
    <location>
        <begin position="70"/>
        <end position="127"/>
    </location>
</feature>
<evidence type="ECO:0000256" key="2">
    <source>
        <dbReference type="SAM" id="MobiDB-lite"/>
    </source>
</evidence>
<accession>A0A835DRG2</accession>
<dbReference type="PANTHER" id="PTHR38394:SF1">
    <property type="entry name" value="NEUROFILAMENT LIGHT PROTEIN"/>
    <property type="match status" value="1"/>
</dbReference>
<dbReference type="PANTHER" id="PTHR38394">
    <property type="entry name" value="NEUROFILAMENT LIGHT PROTEIN"/>
    <property type="match status" value="1"/>
</dbReference>
<dbReference type="OMA" id="CAILLDH"/>
<dbReference type="AlphaFoldDB" id="A0A835DRG2"/>
<feature type="region of interest" description="Disordered" evidence="2">
    <location>
        <begin position="181"/>
        <end position="242"/>
    </location>
</feature>
<evidence type="ECO:0008006" key="5">
    <source>
        <dbReference type="Google" id="ProtNLM"/>
    </source>
</evidence>
<feature type="compositionally biased region" description="Acidic residues" evidence="2">
    <location>
        <begin position="1"/>
        <end position="12"/>
    </location>
</feature>
<feature type="compositionally biased region" description="Polar residues" evidence="2">
    <location>
        <begin position="198"/>
        <end position="207"/>
    </location>
</feature>
<feature type="compositionally biased region" description="Polar residues" evidence="2">
    <location>
        <begin position="70"/>
        <end position="88"/>
    </location>
</feature>
<feature type="region of interest" description="Disordered" evidence="2">
    <location>
        <begin position="1"/>
        <end position="52"/>
    </location>
</feature>
<proteinExistence type="predicted"/>
<dbReference type="Proteomes" id="UP000655225">
    <property type="component" value="Unassembled WGS sequence"/>
</dbReference>
<reference evidence="3 4" key="1">
    <citation type="submission" date="2020-04" db="EMBL/GenBank/DDBJ databases">
        <title>Plant Genome Project.</title>
        <authorList>
            <person name="Zhang R.-G."/>
        </authorList>
    </citation>
    <scope>NUCLEOTIDE SEQUENCE [LARGE SCALE GENOMIC DNA]</scope>
    <source>
        <strain evidence="3">YNK0</strain>
        <tissue evidence="3">Leaf</tissue>
    </source>
</reference>
<feature type="coiled-coil region" evidence="1">
    <location>
        <begin position="730"/>
        <end position="757"/>
    </location>
</feature>
<comment type="caution">
    <text evidence="3">The sequence shown here is derived from an EMBL/GenBank/DDBJ whole genome shotgun (WGS) entry which is preliminary data.</text>
</comment>
<dbReference type="EMBL" id="JABCRI010000002">
    <property type="protein sequence ID" value="KAF8409832.1"/>
    <property type="molecule type" value="Genomic_DNA"/>
</dbReference>